<dbReference type="RefSeq" id="WP_170124053.1">
    <property type="nucleotide sequence ID" value="NZ_CAKZQT010000001.1"/>
</dbReference>
<dbReference type="CDD" id="cd16329">
    <property type="entry name" value="LolA_like"/>
    <property type="match status" value="1"/>
</dbReference>
<gene>
    <name evidence="2" type="ORF">C8D93_109124</name>
</gene>
<accession>A0A318E696</accession>
<dbReference type="Gene3D" id="2.50.20.10">
    <property type="entry name" value="Lipoprotein localisation LolA/LolB/LppX"/>
    <property type="match status" value="1"/>
</dbReference>
<dbReference type="EMBL" id="QICN01000009">
    <property type="protein sequence ID" value="PXV65745.1"/>
    <property type="molecule type" value="Genomic_DNA"/>
</dbReference>
<dbReference type="Proteomes" id="UP000248330">
    <property type="component" value="Unassembled WGS sequence"/>
</dbReference>
<evidence type="ECO:0000313" key="2">
    <source>
        <dbReference type="EMBL" id="PXV65745.1"/>
    </source>
</evidence>
<comment type="caution">
    <text evidence="2">The sequence shown here is derived from an EMBL/GenBank/DDBJ whole genome shotgun (WGS) entry which is preliminary data.</text>
</comment>
<evidence type="ECO:0000313" key="3">
    <source>
        <dbReference type="Proteomes" id="UP000248330"/>
    </source>
</evidence>
<keyword evidence="2" id="KW-0449">Lipoprotein</keyword>
<sequence length="261" mass="28893">MRDGIKGLLVGLFVAGPAGAASQDEAALRACMQANVPAAVRVNRFEMTTVTDGVSETLGGTLYMHGNDERRALTLQIDQPSHLDGSAFLFLERKQGEQMFVYLSAMNRVRQINGAAMDGQFFGSALRYSDIRQAFGMVGGSTMQMLPDAQYDGAPARAVRLKLPPEEASADDDSTLLIDAAHCVPLRLQVERKGTVLREFSGLRADLAEDEGRWYLRRGRMHDHERKAETEIVLGELRGFDDIPMIVFSRGEFHRARFGKK</sequence>
<keyword evidence="3" id="KW-1185">Reference proteome</keyword>
<protein>
    <submittedName>
        <fullName evidence="2">Outer membrane lipoprotein-sorting protein</fullName>
    </submittedName>
</protein>
<organism evidence="2 3">
    <name type="scientific">Sinimarinibacterium flocculans</name>
    <dbReference type="NCBI Taxonomy" id="985250"/>
    <lineage>
        <taxon>Bacteria</taxon>
        <taxon>Pseudomonadati</taxon>
        <taxon>Pseudomonadota</taxon>
        <taxon>Gammaproteobacteria</taxon>
        <taxon>Nevskiales</taxon>
        <taxon>Nevskiaceae</taxon>
        <taxon>Sinimarinibacterium</taxon>
    </lineage>
</organism>
<feature type="domain" description="Uncharacterized protein TP-0789" evidence="1">
    <location>
        <begin position="75"/>
        <end position="252"/>
    </location>
</feature>
<dbReference type="AlphaFoldDB" id="A0A318E696"/>
<dbReference type="InterPro" id="IPR033399">
    <property type="entry name" value="TP_0789-like"/>
</dbReference>
<proteinExistence type="predicted"/>
<reference evidence="2 3" key="1">
    <citation type="submission" date="2018-04" db="EMBL/GenBank/DDBJ databases">
        <title>Genomic Encyclopedia of Type Strains, Phase IV (KMG-IV): sequencing the most valuable type-strain genomes for metagenomic binning, comparative biology and taxonomic classification.</title>
        <authorList>
            <person name="Goeker M."/>
        </authorList>
    </citation>
    <scope>NUCLEOTIDE SEQUENCE [LARGE SCALE GENOMIC DNA]</scope>
    <source>
        <strain evidence="2 3">DSM 104150</strain>
    </source>
</reference>
<name>A0A318E696_9GAMM</name>
<dbReference type="Pfam" id="PF17131">
    <property type="entry name" value="LolA_like"/>
    <property type="match status" value="1"/>
</dbReference>
<evidence type="ECO:0000259" key="1">
    <source>
        <dbReference type="Pfam" id="PF17131"/>
    </source>
</evidence>